<evidence type="ECO:0000313" key="2">
    <source>
        <dbReference type="Proteomes" id="UP001163835"/>
    </source>
</evidence>
<accession>A0ACC1U2J6</accession>
<organism evidence="1 2">
    <name type="scientific">Lentinula aff. lateritia</name>
    <dbReference type="NCBI Taxonomy" id="2804960"/>
    <lineage>
        <taxon>Eukaryota</taxon>
        <taxon>Fungi</taxon>
        <taxon>Dikarya</taxon>
        <taxon>Basidiomycota</taxon>
        <taxon>Agaricomycotina</taxon>
        <taxon>Agaricomycetes</taxon>
        <taxon>Agaricomycetidae</taxon>
        <taxon>Agaricales</taxon>
        <taxon>Marasmiineae</taxon>
        <taxon>Omphalotaceae</taxon>
        <taxon>Lentinula</taxon>
    </lineage>
</organism>
<comment type="caution">
    <text evidence="1">The sequence shown here is derived from an EMBL/GenBank/DDBJ whole genome shotgun (WGS) entry which is preliminary data.</text>
</comment>
<reference evidence="1" key="1">
    <citation type="submission" date="2022-09" db="EMBL/GenBank/DDBJ databases">
        <title>A Global Phylogenomic Analysis of the Shiitake Genus Lentinula.</title>
        <authorList>
            <consortium name="DOE Joint Genome Institute"/>
            <person name="Sierra-Patev S."/>
            <person name="Min B."/>
            <person name="Naranjo-Ortiz M."/>
            <person name="Looney B."/>
            <person name="Konkel Z."/>
            <person name="Slot J.C."/>
            <person name="Sakamoto Y."/>
            <person name="Steenwyk J.L."/>
            <person name="Rokas A."/>
            <person name="Carro J."/>
            <person name="Camarero S."/>
            <person name="Ferreira P."/>
            <person name="Molpeceres G."/>
            <person name="Ruiz-Duenas F.J."/>
            <person name="Serrano A."/>
            <person name="Henrissat B."/>
            <person name="Drula E."/>
            <person name="Hughes K.W."/>
            <person name="Mata J.L."/>
            <person name="Ishikawa N.K."/>
            <person name="Vargas-Isla R."/>
            <person name="Ushijima S."/>
            <person name="Smith C.A."/>
            <person name="Ahrendt S."/>
            <person name="Andreopoulos W."/>
            <person name="He G."/>
            <person name="Labutti K."/>
            <person name="Lipzen A."/>
            <person name="Ng V."/>
            <person name="Riley R."/>
            <person name="Sandor L."/>
            <person name="Barry K."/>
            <person name="Martinez A.T."/>
            <person name="Xiao Y."/>
            <person name="Gibbons J.G."/>
            <person name="Terashima K."/>
            <person name="Grigoriev I.V."/>
            <person name="Hibbett D.S."/>
        </authorList>
    </citation>
    <scope>NUCLEOTIDE SEQUENCE</scope>
    <source>
        <strain evidence="1">TMI1499</strain>
    </source>
</reference>
<sequence length="570" mass="60873">MNRPRPSVLVQFDPLLSEAQPDYVSDSEDESDPDKENSVPELNELSMTAFFSHTYKREYAQPAALTKRLVDIGDVTTADTVDEEEETEESGDNGENAFFSLDTPKRSDTVRLPENTLRTPLAEISFARKPRHSAVHKKAMESPTQLRGDSISALTSLVDSVNLAGKTFGHIHPHILPPRITVDNSDVENDILATPAPFNLQTSTSSLQNVSDAAKVSLLAPPSPVSTLVSQASNRLSLDLHSSFNLQLQSETSFDLLNDRISFFDAQGKGMSSFLNELDDDSDPESFDADTPNTSQSTEYNNEDTTTTQKTNPTQNAHSEQCGSSTSPVTMRSPSESSTSPLPSPLVFGPLMNQANSMTTPAVHRTVAPTVPALRVIKRTKRYDDGRTSSSTLSTSSVSRTVNNASGGKMPTPPLTTAPFEAHAPPPSQTASRREGLTRTIVAESSAPTTAKALLKPSLSKSSYSVSGPRRVLLPESGKPTKPASGSGTLARPKIPVPTLATVHGRASAVPPGVSRPAVASGIPPPASKLPAPSGIARFGRKASAPSSESSSRMAPVRLVPRRYPTYGPQ</sequence>
<evidence type="ECO:0000313" key="1">
    <source>
        <dbReference type="EMBL" id="KAJ3811053.1"/>
    </source>
</evidence>
<proteinExistence type="predicted"/>
<dbReference type="Proteomes" id="UP001163835">
    <property type="component" value="Unassembled WGS sequence"/>
</dbReference>
<gene>
    <name evidence="1" type="ORF">F5876DRAFT_76157</name>
</gene>
<dbReference type="EMBL" id="MU795074">
    <property type="protein sequence ID" value="KAJ3811053.1"/>
    <property type="molecule type" value="Genomic_DNA"/>
</dbReference>
<protein>
    <submittedName>
        <fullName evidence="1">Uncharacterized protein</fullName>
    </submittedName>
</protein>
<keyword evidence="2" id="KW-1185">Reference proteome</keyword>
<name>A0ACC1U2J6_9AGAR</name>